<proteinExistence type="predicted"/>
<dbReference type="PANTHER" id="PTHR11559">
    <property type="entry name" value="CARBOXYLESTERASE"/>
    <property type="match status" value="1"/>
</dbReference>
<reference evidence="2 3" key="1">
    <citation type="submission" date="2019-07" db="EMBL/GenBank/DDBJ databases">
        <title>Whole genome shotgun sequence of Kocuria turfanensis NBRC 107627.</title>
        <authorList>
            <person name="Hosoyama A."/>
            <person name="Uohara A."/>
            <person name="Ohji S."/>
            <person name="Ichikawa N."/>
        </authorList>
    </citation>
    <scope>NUCLEOTIDE SEQUENCE [LARGE SCALE GENOMIC DNA]</scope>
    <source>
        <strain evidence="2 3">NBRC 107627</strain>
    </source>
</reference>
<evidence type="ECO:0000259" key="1">
    <source>
        <dbReference type="Pfam" id="PF00135"/>
    </source>
</evidence>
<accession>A0A512IHN7</accession>
<dbReference type="Proteomes" id="UP000321103">
    <property type="component" value="Unassembled WGS sequence"/>
</dbReference>
<evidence type="ECO:0000313" key="3">
    <source>
        <dbReference type="Proteomes" id="UP000321103"/>
    </source>
</evidence>
<dbReference type="STRING" id="388357.GCA_001580365_01972"/>
<dbReference type="SUPFAM" id="SSF53474">
    <property type="entry name" value="alpha/beta-Hydrolases"/>
    <property type="match status" value="1"/>
</dbReference>
<dbReference type="GO" id="GO:0016787">
    <property type="term" value="F:hydrolase activity"/>
    <property type="evidence" value="ECO:0007669"/>
    <property type="project" value="UniProtKB-KW"/>
</dbReference>
<dbReference type="Gene3D" id="3.40.50.1820">
    <property type="entry name" value="alpha/beta hydrolase"/>
    <property type="match status" value="1"/>
</dbReference>
<sequence>MDRMTTATLTFTPPCGPVHARAHGAVVRAGGIPYATADRFAAPVPAPDRDEPFPATGPAPACPQVRSPFLASVLGDALGDLPQDEACQRLSVTLPRDARAGEGLPVLVWIHGGSYTTGAGDAPIMDPTPLVAEQRVVVVTVTYRLGLFGYLGSGHARPANLGLLDQLEALRWVRRNIAAFGGDPDNVTAFGQSAGGDAVAHLMAVPGAETLFRRAVIQSPPLGIARGRERMNAAMAAAAEVVTAGMPAADVVAAQAEVERHAAPFGLLGAMPFGTQYGHHPLPAEKEIDAAWDRVAPHIDVLIGHTTEEARLYLPTVPALQRWTRVPLLGPVLRRAVVGWATRSVYSRAIRRFARRHVRAGGTAHRYVISWAAPGNPYGAAHTVDLPLLFGDEPTWAGTGLVAGAAWEDIDAAARQVRRLWADFARGEPLGDAGRIPGVLRHRRVRVPLLARSTRRRPPG</sequence>
<gene>
    <name evidence="2" type="ORF">KTU01_33490</name>
</gene>
<comment type="caution">
    <text evidence="2">The sequence shown here is derived from an EMBL/GenBank/DDBJ whole genome shotgun (WGS) entry which is preliminary data.</text>
</comment>
<evidence type="ECO:0000313" key="2">
    <source>
        <dbReference type="EMBL" id="GEO97226.1"/>
    </source>
</evidence>
<organism evidence="2 3">
    <name type="scientific">Kocuria turfanensis</name>
    <dbReference type="NCBI Taxonomy" id="388357"/>
    <lineage>
        <taxon>Bacteria</taxon>
        <taxon>Bacillati</taxon>
        <taxon>Actinomycetota</taxon>
        <taxon>Actinomycetes</taxon>
        <taxon>Micrococcales</taxon>
        <taxon>Micrococcaceae</taxon>
        <taxon>Kocuria</taxon>
    </lineage>
</organism>
<feature type="domain" description="Carboxylesterase type B" evidence="1">
    <location>
        <begin position="31"/>
        <end position="315"/>
    </location>
</feature>
<dbReference type="AlphaFoldDB" id="A0A512IHN7"/>
<dbReference type="InterPro" id="IPR002018">
    <property type="entry name" value="CarbesteraseB"/>
</dbReference>
<dbReference type="EMBL" id="BJZS01000113">
    <property type="protein sequence ID" value="GEO97226.1"/>
    <property type="molecule type" value="Genomic_DNA"/>
</dbReference>
<protein>
    <submittedName>
        <fullName evidence="2">Carboxylic ester hydrolase</fullName>
    </submittedName>
</protein>
<keyword evidence="2" id="KW-0378">Hydrolase</keyword>
<dbReference type="InterPro" id="IPR050309">
    <property type="entry name" value="Type-B_Carboxylest/Lipase"/>
</dbReference>
<name>A0A512IHN7_9MICC</name>
<dbReference type="InterPro" id="IPR029058">
    <property type="entry name" value="AB_hydrolase_fold"/>
</dbReference>
<keyword evidence="3" id="KW-1185">Reference proteome</keyword>
<dbReference type="Pfam" id="PF00135">
    <property type="entry name" value="COesterase"/>
    <property type="match status" value="1"/>
</dbReference>